<dbReference type="CDD" id="cd00067">
    <property type="entry name" value="GAL4"/>
    <property type="match status" value="1"/>
</dbReference>
<dbReference type="Proteomes" id="UP000019804">
    <property type="component" value="Unassembled WGS sequence"/>
</dbReference>
<evidence type="ECO:0000313" key="7">
    <source>
        <dbReference type="EMBL" id="EYE97113.1"/>
    </source>
</evidence>
<feature type="domain" description="Zn(2)-C6 fungal-type" evidence="6">
    <location>
        <begin position="7"/>
        <end position="37"/>
    </location>
</feature>
<evidence type="ECO:0000256" key="3">
    <source>
        <dbReference type="ARBA" id="ARBA00023163"/>
    </source>
</evidence>
<dbReference type="PROSITE" id="PS50048">
    <property type="entry name" value="ZN2_CY6_FUNGAL_2"/>
    <property type="match status" value="1"/>
</dbReference>
<evidence type="ECO:0000256" key="5">
    <source>
        <dbReference type="SAM" id="MobiDB-lite"/>
    </source>
</evidence>
<dbReference type="GO" id="GO:0005634">
    <property type="term" value="C:nucleus"/>
    <property type="evidence" value="ECO:0007669"/>
    <property type="project" value="TreeGrafter"/>
</dbReference>
<keyword evidence="1" id="KW-0805">Transcription regulation</keyword>
<dbReference type="GO" id="GO:0000976">
    <property type="term" value="F:transcription cis-regulatory region binding"/>
    <property type="evidence" value="ECO:0007669"/>
    <property type="project" value="TreeGrafter"/>
</dbReference>
<dbReference type="GO" id="GO:0045944">
    <property type="term" value="P:positive regulation of transcription by RNA polymerase II"/>
    <property type="evidence" value="ECO:0007669"/>
    <property type="project" value="TreeGrafter"/>
</dbReference>
<dbReference type="InterPro" id="IPR036864">
    <property type="entry name" value="Zn2-C6_fun-type_DNA-bd_sf"/>
</dbReference>
<dbReference type="SMART" id="SM00066">
    <property type="entry name" value="GAL4"/>
    <property type="match status" value="1"/>
</dbReference>
<accession>A0A017SJJ7</accession>
<dbReference type="Gene3D" id="4.10.240.10">
    <property type="entry name" value="Zn(2)-C6 fungal-type DNA-binding domain"/>
    <property type="match status" value="1"/>
</dbReference>
<dbReference type="STRING" id="1388766.A0A017SJJ7"/>
<organism evidence="7 8">
    <name type="scientific">Aspergillus ruber (strain CBS 135680)</name>
    <dbReference type="NCBI Taxonomy" id="1388766"/>
    <lineage>
        <taxon>Eukaryota</taxon>
        <taxon>Fungi</taxon>
        <taxon>Dikarya</taxon>
        <taxon>Ascomycota</taxon>
        <taxon>Pezizomycotina</taxon>
        <taxon>Eurotiomycetes</taxon>
        <taxon>Eurotiomycetidae</taxon>
        <taxon>Eurotiales</taxon>
        <taxon>Aspergillaceae</taxon>
        <taxon>Aspergillus</taxon>
        <taxon>Aspergillus subgen. Aspergillus</taxon>
    </lineage>
</organism>
<dbReference type="GO" id="GO:0008270">
    <property type="term" value="F:zinc ion binding"/>
    <property type="evidence" value="ECO:0007669"/>
    <property type="project" value="InterPro"/>
</dbReference>
<sequence length="592" mass="67052">MPTAKAPCINCREKHLKCDKQEPTCKRCKTRGLKCIRALRKINFRHWSTDKSETRFSGDQTWVNSRPRDWKVPMRVESSSARLETTFQETPGLSGLSDGQGSFQGLSGSSGSVTSLGCVDPLLVPEGGDDRLQDGNVGQTHQLRNDIPGLRESNSTNVSPGDLSSLYFSISPGTSDGDVQLDPPVESDIGQRNNYENECPLYGEEEPYFPAHTSILESCLLRYFIEELSPLFDHCDERKHFQLVVPFRAQHCPTLRNALFAVSSRHLVRRPQYMTPQGVLYHAQLLTDLKSSTAVEYMLQCIPGLVQFPEIQDLVEQENIMAAAVILRQYEEIEEDMGDDDEMGIELREQVNFLAITQTIIDSMISSPLNQSLATAAYWIAIRQEVYCALTRERTLSMRFSVEDWQNASVANTLIMLVGEVAKWCWGEKSPEEWERLNTHQQQLMQIHKTHLIPILSRKADKSKGEIFPTVWYTSDAQVTATQHLELARMILIAESPHLTDAPRSLHRKAESQVRCIVLNVCGIALSHLRCQPALVNAVIAITLYGEYFTEQEEREALVGIVERTRELRAWPMEKPFLTLKRRWEVADCGGL</sequence>
<dbReference type="GeneID" id="63702226"/>
<dbReference type="OrthoDB" id="4525710at2759"/>
<dbReference type="RefSeq" id="XP_040640801.1">
    <property type="nucleotide sequence ID" value="XM_040787102.1"/>
</dbReference>
<dbReference type="PANTHER" id="PTHR37534">
    <property type="entry name" value="TRANSCRIPTIONAL ACTIVATOR PROTEIN UGA3"/>
    <property type="match status" value="1"/>
</dbReference>
<dbReference type="PANTHER" id="PTHR37534:SF2">
    <property type="entry name" value="N-ACETYLTRANSFERASE DOMAIN-CONTAINING PROTEIN"/>
    <property type="match status" value="1"/>
</dbReference>
<evidence type="ECO:0000256" key="2">
    <source>
        <dbReference type="ARBA" id="ARBA00023125"/>
    </source>
</evidence>
<keyword evidence="2" id="KW-0238">DNA-binding</keyword>
<proteinExistence type="predicted"/>
<evidence type="ECO:0000313" key="8">
    <source>
        <dbReference type="Proteomes" id="UP000019804"/>
    </source>
</evidence>
<dbReference type="SUPFAM" id="SSF57701">
    <property type="entry name" value="Zn2/Cys6 DNA-binding domain"/>
    <property type="match status" value="1"/>
</dbReference>
<protein>
    <recommendedName>
        <fullName evidence="6">Zn(2)-C6 fungal-type domain-containing protein</fullName>
    </recommendedName>
</protein>
<evidence type="ECO:0000256" key="1">
    <source>
        <dbReference type="ARBA" id="ARBA00023015"/>
    </source>
</evidence>
<dbReference type="AlphaFoldDB" id="A0A017SJJ7"/>
<gene>
    <name evidence="7" type="ORF">EURHEDRAFT_529340</name>
</gene>
<reference evidence="8" key="1">
    <citation type="journal article" date="2014" name="Nat. Commun.">
        <title>Genomic adaptations of the halophilic Dead Sea filamentous fungus Eurotium rubrum.</title>
        <authorList>
            <person name="Kis-Papo T."/>
            <person name="Weig A.R."/>
            <person name="Riley R."/>
            <person name="Persoh D."/>
            <person name="Salamov A."/>
            <person name="Sun H."/>
            <person name="Lipzen A."/>
            <person name="Wasser S.P."/>
            <person name="Rambold G."/>
            <person name="Grigoriev I.V."/>
            <person name="Nevo E."/>
        </authorList>
    </citation>
    <scope>NUCLEOTIDE SEQUENCE [LARGE SCALE GENOMIC DNA]</scope>
    <source>
        <strain evidence="8">CBS 135680</strain>
    </source>
</reference>
<feature type="region of interest" description="Disordered" evidence="5">
    <location>
        <begin position="132"/>
        <end position="158"/>
    </location>
</feature>
<evidence type="ECO:0000259" key="6">
    <source>
        <dbReference type="PROSITE" id="PS50048"/>
    </source>
</evidence>
<evidence type="ECO:0000256" key="4">
    <source>
        <dbReference type="ARBA" id="ARBA00023242"/>
    </source>
</evidence>
<keyword evidence="3" id="KW-0804">Transcription</keyword>
<dbReference type="HOGENOM" id="CLU_008719_1_1_1"/>
<feature type="compositionally biased region" description="Low complexity" evidence="5">
    <location>
        <begin position="92"/>
        <end position="108"/>
    </location>
</feature>
<keyword evidence="8" id="KW-1185">Reference proteome</keyword>
<name>A0A017SJJ7_ASPRC</name>
<dbReference type="GO" id="GO:0000981">
    <property type="term" value="F:DNA-binding transcription factor activity, RNA polymerase II-specific"/>
    <property type="evidence" value="ECO:0007669"/>
    <property type="project" value="InterPro"/>
</dbReference>
<feature type="region of interest" description="Disordered" evidence="5">
    <location>
        <begin position="89"/>
        <end position="108"/>
    </location>
</feature>
<dbReference type="InterPro" id="IPR001138">
    <property type="entry name" value="Zn2Cys6_DnaBD"/>
</dbReference>
<dbReference type="EMBL" id="KK088416">
    <property type="protein sequence ID" value="EYE97113.1"/>
    <property type="molecule type" value="Genomic_DNA"/>
</dbReference>
<dbReference type="Pfam" id="PF00172">
    <property type="entry name" value="Zn_clus"/>
    <property type="match status" value="1"/>
</dbReference>
<keyword evidence="4" id="KW-0539">Nucleus</keyword>
<dbReference type="PROSITE" id="PS00463">
    <property type="entry name" value="ZN2_CY6_FUNGAL_1"/>
    <property type="match status" value="1"/>
</dbReference>